<proteinExistence type="predicted"/>
<gene>
    <name evidence="2" type="ORF">CBRE1094_LOCUS33830</name>
</gene>
<sequence>MNAFQLEQQEIANAPKPIALAGDGRPLDLVVQERNERYFREARGSALSEAVAMNEAVRKQEELEAFHQSRVVAPLPARLATVGPLFGGASSAKPATKKPTVPSFLQKKVASAAAAPSEKTTAGTSAAAQPPEADPAPNKRSVPPTDTSTGDGDVKRSKPDTATASALTGLVDYGDSDDDDESG</sequence>
<evidence type="ECO:0000256" key="1">
    <source>
        <dbReference type="SAM" id="MobiDB-lite"/>
    </source>
</evidence>
<dbReference type="AlphaFoldDB" id="A0A7S2N3L7"/>
<feature type="compositionally biased region" description="Acidic residues" evidence="1">
    <location>
        <begin position="174"/>
        <end position="183"/>
    </location>
</feature>
<dbReference type="EMBL" id="HBGU01062083">
    <property type="protein sequence ID" value="CAD9518634.1"/>
    <property type="molecule type" value="Transcribed_RNA"/>
</dbReference>
<accession>A0A7S2N3L7</accession>
<protein>
    <submittedName>
        <fullName evidence="2">Uncharacterized protein</fullName>
    </submittedName>
</protein>
<name>A0A7S2N3L7_9EUKA</name>
<organism evidence="2">
    <name type="scientific">Haptolina brevifila</name>
    <dbReference type="NCBI Taxonomy" id="156173"/>
    <lineage>
        <taxon>Eukaryota</taxon>
        <taxon>Haptista</taxon>
        <taxon>Haptophyta</taxon>
        <taxon>Prymnesiophyceae</taxon>
        <taxon>Prymnesiales</taxon>
        <taxon>Prymnesiaceae</taxon>
        <taxon>Haptolina</taxon>
    </lineage>
</organism>
<evidence type="ECO:0000313" key="2">
    <source>
        <dbReference type="EMBL" id="CAD9518634.1"/>
    </source>
</evidence>
<feature type="region of interest" description="Disordered" evidence="1">
    <location>
        <begin position="108"/>
        <end position="183"/>
    </location>
</feature>
<reference evidence="2" key="1">
    <citation type="submission" date="2021-01" db="EMBL/GenBank/DDBJ databases">
        <authorList>
            <person name="Corre E."/>
            <person name="Pelletier E."/>
            <person name="Niang G."/>
            <person name="Scheremetjew M."/>
            <person name="Finn R."/>
            <person name="Kale V."/>
            <person name="Holt S."/>
            <person name="Cochrane G."/>
            <person name="Meng A."/>
            <person name="Brown T."/>
            <person name="Cohen L."/>
        </authorList>
    </citation>
    <scope>NUCLEOTIDE SEQUENCE</scope>
    <source>
        <strain evidence="2">UTEX LB 985</strain>
    </source>
</reference>